<dbReference type="Proteomes" id="UP001232148">
    <property type="component" value="Unassembled WGS sequence"/>
</dbReference>
<gene>
    <name evidence="2" type="ORF">LX32DRAFT_694837</name>
</gene>
<keyword evidence="1" id="KW-0472">Membrane</keyword>
<dbReference type="AlphaFoldDB" id="A0AAD9HG42"/>
<comment type="caution">
    <text evidence="2">The sequence shown here is derived from an EMBL/GenBank/DDBJ whole genome shotgun (WGS) entry which is preliminary data.</text>
</comment>
<accession>A0AAD9HG42</accession>
<name>A0AAD9HG42_9PEZI</name>
<dbReference type="EMBL" id="MU842895">
    <property type="protein sequence ID" value="KAK2027444.1"/>
    <property type="molecule type" value="Genomic_DNA"/>
</dbReference>
<reference evidence="2" key="1">
    <citation type="submission" date="2021-06" db="EMBL/GenBank/DDBJ databases">
        <title>Comparative genomics, transcriptomics and evolutionary studies reveal genomic signatures of adaptation to plant cell wall in hemibiotrophic fungi.</title>
        <authorList>
            <consortium name="DOE Joint Genome Institute"/>
            <person name="Baroncelli R."/>
            <person name="Diaz J.F."/>
            <person name="Benocci T."/>
            <person name="Peng M."/>
            <person name="Battaglia E."/>
            <person name="Haridas S."/>
            <person name="Andreopoulos W."/>
            <person name="Labutti K."/>
            <person name="Pangilinan J."/>
            <person name="Floch G.L."/>
            <person name="Makela M.R."/>
            <person name="Henrissat B."/>
            <person name="Grigoriev I.V."/>
            <person name="Crouch J.A."/>
            <person name="De Vries R.P."/>
            <person name="Sukno S.A."/>
            <person name="Thon M.R."/>
        </authorList>
    </citation>
    <scope>NUCLEOTIDE SEQUENCE</scope>
    <source>
        <strain evidence="2">MAFF235873</strain>
    </source>
</reference>
<keyword evidence="3" id="KW-1185">Reference proteome</keyword>
<organism evidence="2 3">
    <name type="scientific">Colletotrichum zoysiae</name>
    <dbReference type="NCBI Taxonomy" id="1216348"/>
    <lineage>
        <taxon>Eukaryota</taxon>
        <taxon>Fungi</taxon>
        <taxon>Dikarya</taxon>
        <taxon>Ascomycota</taxon>
        <taxon>Pezizomycotina</taxon>
        <taxon>Sordariomycetes</taxon>
        <taxon>Hypocreomycetidae</taxon>
        <taxon>Glomerellales</taxon>
        <taxon>Glomerellaceae</taxon>
        <taxon>Colletotrichum</taxon>
        <taxon>Colletotrichum graminicola species complex</taxon>
    </lineage>
</organism>
<keyword evidence="1" id="KW-0812">Transmembrane</keyword>
<feature type="transmembrane region" description="Helical" evidence="1">
    <location>
        <begin position="6"/>
        <end position="26"/>
    </location>
</feature>
<proteinExistence type="predicted"/>
<keyword evidence="1" id="KW-1133">Transmembrane helix</keyword>
<evidence type="ECO:0000313" key="2">
    <source>
        <dbReference type="EMBL" id="KAK2027444.1"/>
    </source>
</evidence>
<evidence type="ECO:0000313" key="3">
    <source>
        <dbReference type="Proteomes" id="UP001232148"/>
    </source>
</evidence>
<evidence type="ECO:0000256" key="1">
    <source>
        <dbReference type="SAM" id="Phobius"/>
    </source>
</evidence>
<protein>
    <submittedName>
        <fullName evidence="2">Uncharacterized protein</fullName>
    </submittedName>
</protein>
<sequence>MPVLSIIIIIIIVVVVVVIIIISFYLTSCWIGEATFGQGPSASVNCEQERTSPRGFYATLPPLDEDQFHETSGRA</sequence>